<keyword evidence="4" id="KW-0378">Hydrolase</keyword>
<dbReference type="SUPFAM" id="SSF53098">
    <property type="entry name" value="Ribonuclease H-like"/>
    <property type="match status" value="1"/>
</dbReference>
<dbReference type="SUPFAM" id="SSF47699">
    <property type="entry name" value="Bifunctional inhibitor/lipid-transfer protein/seed storage 2S albumin"/>
    <property type="match status" value="1"/>
</dbReference>
<dbReference type="InterPro" id="IPR043502">
    <property type="entry name" value="DNA/RNA_pol_sf"/>
</dbReference>
<dbReference type="CDD" id="cd09272">
    <property type="entry name" value="RNase_HI_RT_Ty1"/>
    <property type="match status" value="1"/>
</dbReference>
<feature type="compositionally biased region" description="Basic and acidic residues" evidence="5">
    <location>
        <begin position="719"/>
        <end position="738"/>
    </location>
</feature>
<dbReference type="EMBL" id="CAADRP010001785">
    <property type="protein sequence ID" value="VFU52161.1"/>
    <property type="molecule type" value="Genomic_DNA"/>
</dbReference>
<dbReference type="Pfam" id="PF22936">
    <property type="entry name" value="Pol_BBD"/>
    <property type="match status" value="1"/>
</dbReference>
<reference evidence="7" key="1">
    <citation type="submission" date="2019-03" db="EMBL/GenBank/DDBJ databases">
        <authorList>
            <person name="Mank J."/>
            <person name="Almeida P."/>
        </authorList>
    </citation>
    <scope>NUCLEOTIDE SEQUENCE</scope>
    <source>
        <strain evidence="7">78183</strain>
    </source>
</reference>
<evidence type="ECO:0000313" key="7">
    <source>
        <dbReference type="EMBL" id="VFU52161.1"/>
    </source>
</evidence>
<dbReference type="PANTHER" id="PTHR42648:SF18">
    <property type="entry name" value="RETROTRANSPOSON, UNCLASSIFIED-LIKE PROTEIN"/>
    <property type="match status" value="1"/>
</dbReference>
<evidence type="ECO:0000256" key="1">
    <source>
        <dbReference type="ARBA" id="ARBA00022670"/>
    </source>
</evidence>
<organism evidence="7">
    <name type="scientific">Salix viminalis</name>
    <name type="common">Common osier</name>
    <name type="synonym">Basket willow</name>
    <dbReference type="NCBI Taxonomy" id="40686"/>
    <lineage>
        <taxon>Eukaryota</taxon>
        <taxon>Viridiplantae</taxon>
        <taxon>Streptophyta</taxon>
        <taxon>Embryophyta</taxon>
        <taxon>Tracheophyta</taxon>
        <taxon>Spermatophyta</taxon>
        <taxon>Magnoliopsida</taxon>
        <taxon>eudicotyledons</taxon>
        <taxon>Gunneridae</taxon>
        <taxon>Pentapetalae</taxon>
        <taxon>rosids</taxon>
        <taxon>fabids</taxon>
        <taxon>Malpighiales</taxon>
        <taxon>Salicaceae</taxon>
        <taxon>Saliceae</taxon>
        <taxon>Salix</taxon>
    </lineage>
</organism>
<dbReference type="InterPro" id="IPR057670">
    <property type="entry name" value="SH3_retrovirus"/>
</dbReference>
<accession>A0A6N2MD82</accession>
<name>A0A6N2MD82_SALVM</name>
<dbReference type="PROSITE" id="PS50994">
    <property type="entry name" value="INTEGRASE"/>
    <property type="match status" value="1"/>
</dbReference>
<keyword evidence="3" id="KW-0064">Aspartyl protease</keyword>
<dbReference type="Pfam" id="PF00665">
    <property type="entry name" value="rve"/>
    <property type="match status" value="1"/>
</dbReference>
<protein>
    <recommendedName>
        <fullName evidence="6">Integrase catalytic domain-containing protein</fullName>
    </recommendedName>
</protein>
<dbReference type="GO" id="GO:0046872">
    <property type="term" value="F:metal ion binding"/>
    <property type="evidence" value="ECO:0007669"/>
    <property type="project" value="UniProtKB-KW"/>
</dbReference>
<evidence type="ECO:0000256" key="4">
    <source>
        <dbReference type="ARBA" id="ARBA00022801"/>
    </source>
</evidence>
<gene>
    <name evidence="7" type="ORF">SVIM_LOCUS356117</name>
</gene>
<dbReference type="GO" id="GO:0015074">
    <property type="term" value="P:DNA integration"/>
    <property type="evidence" value="ECO:0007669"/>
    <property type="project" value="InterPro"/>
</dbReference>
<dbReference type="InterPro" id="IPR036397">
    <property type="entry name" value="RNaseH_sf"/>
</dbReference>
<dbReference type="Gene3D" id="1.10.110.10">
    <property type="entry name" value="Plant lipid-transfer and hydrophobic proteins"/>
    <property type="match status" value="1"/>
</dbReference>
<feature type="region of interest" description="Disordered" evidence="5">
    <location>
        <begin position="713"/>
        <end position="771"/>
    </location>
</feature>
<keyword evidence="1" id="KW-0645">Protease</keyword>
<dbReference type="Pfam" id="PF25597">
    <property type="entry name" value="SH3_retrovirus"/>
    <property type="match status" value="1"/>
</dbReference>
<dbReference type="InterPro" id="IPR001584">
    <property type="entry name" value="Integrase_cat-core"/>
</dbReference>
<dbReference type="InterPro" id="IPR025724">
    <property type="entry name" value="GAG-pre-integrase_dom"/>
</dbReference>
<evidence type="ECO:0000256" key="5">
    <source>
        <dbReference type="SAM" id="MobiDB-lite"/>
    </source>
</evidence>
<dbReference type="InterPro" id="IPR036312">
    <property type="entry name" value="Bifun_inhib/LTP/seed_sf"/>
</dbReference>
<dbReference type="Pfam" id="PF13976">
    <property type="entry name" value="gag_pre-integrs"/>
    <property type="match status" value="1"/>
</dbReference>
<dbReference type="Pfam" id="PF07727">
    <property type="entry name" value="RVT_2"/>
    <property type="match status" value="1"/>
</dbReference>
<dbReference type="GO" id="GO:0004190">
    <property type="term" value="F:aspartic-type endopeptidase activity"/>
    <property type="evidence" value="ECO:0007669"/>
    <property type="project" value="UniProtKB-KW"/>
</dbReference>
<feature type="domain" description="Integrase catalytic" evidence="6">
    <location>
        <begin position="474"/>
        <end position="640"/>
    </location>
</feature>
<dbReference type="GO" id="GO:0006508">
    <property type="term" value="P:proteolysis"/>
    <property type="evidence" value="ECO:0007669"/>
    <property type="project" value="UniProtKB-KW"/>
</dbReference>
<keyword evidence="2" id="KW-0479">Metal-binding</keyword>
<feature type="region of interest" description="Disordered" evidence="5">
    <location>
        <begin position="234"/>
        <end position="253"/>
    </location>
</feature>
<dbReference type="GO" id="GO:0003676">
    <property type="term" value="F:nucleic acid binding"/>
    <property type="evidence" value="ECO:0007669"/>
    <property type="project" value="InterPro"/>
</dbReference>
<proteinExistence type="predicted"/>
<dbReference type="Gene3D" id="3.30.420.10">
    <property type="entry name" value="Ribonuclease H-like superfamily/Ribonuclease H"/>
    <property type="match status" value="1"/>
</dbReference>
<dbReference type="PANTHER" id="PTHR42648">
    <property type="entry name" value="TRANSPOSASE, PUTATIVE-RELATED"/>
    <property type="match status" value="1"/>
</dbReference>
<sequence>MAEGNSSGYVPKFVGHYDHWAEMMENLLRSKEYWMVVEQGTEVKIGGETPLLSSMVAETHKLTDAQLKKAQEDNNLKDLKAKNLLYQAIEREVLETILDRSSARVIWNSMKQKFQGSTRVKRAQLQSLRCDFEVLRMKEGETVNAYFSRVLSIANRMKAHGENLNETMITEKILRSMTQKFNYLVCSIEESNNMTTMTIDELQSSLLVHEQRMKNQVEEEQVLKVTYEERPGRGRGRVSWKGGRGRGRQSFNKATKSANYAEVEEEEELLLMAYVQEKLTDQDDGWFLDSGCSNHMTGNKSWFIEMDEKFRRTVKLGNGEKIMVMGKGIIRLKIEGLTQRIKDVFFIPELKNSLLSIGQLQERGLAIVIKDNCCKIYHPERGLIMQTLMTANRMFILQATMIPQSIICLKTSEEESADLWHRRYGHVGNKSLEVLGNKQLVRGLPSLQATGGICTVCHRGKQHRTNIPKKSQWRASRKLQLIHVDLCGPITPTSSSYKRYILCLIDDFSRKGWIYLLAEKSEAFSMFKVLKNYVEKEVESEICCLRTDRGGEFTSKEFNDFCVKNGIKRQLTTAYTPQQNGVAERKNRTLLNMVRCLLAKMKMPKLFWPEAAKWGIHVLNRSPTVALKEMTPEEYWSGVKPNVDYFRVFGCVAHVHVSNRGRTKLDERSHECVFVGVSEETKAYRLYDPKTNRVIVSRDVVCDESVGWDWEISDDNEDRTETGLEPRDETGLEPRDETLEIEDDGQIPEQPGNLGNALGQIDNGSSEMTGNDIVDEAKGRLRKTPRWMDDYVQEAVVDEEDTCFMVTDDPVYFEEAKIGVKWIYKTKLNEKGEVDKCKARLVVKGYAQRYGIDYSEVFAPVARWATIRLLLAVAAQRGWVVFQLDVKSAFLNGELTEAVYVEQPEGYVQKKEEHKVLKLKKALYGLKQAPRAWYSKIESFFIRNGFEKCSHEHTLFLKHEGEGKCLIISLYVDDLIYTGNNVKMCEEFKQSMMLEFDMSDLGKMKYFLGVEVKQSSEGIYLCQSKYAGEILDRFGMGTCNPVKNPIVPGTKLVKNGGEISENPTIFKQIIGSLMYLSVTRPDIVFVVCLLSKFMIDPKSSHMAAAKRVLRYVMGTKDLGVFYRRNAGGTENELEVYTDSNYTGDVEDRRSTSGYVFLLSGGAVAWSSKKQPIVTLSTTEAEYVAAAACACHSIWMKRILDSIGSFTCTSVKIHCDNNSTIKLSKNPILHGRTKHIDVKFHFLRELVKEGAVELIFCGTKEQIADIMTKPLKLESFVKMRSMLGVQVLCTGTSAGRDPICALISSNLHPCTNVLRLGFLIGGPSFRCCHGLRIVRKARTILGKEITCHCVRDCIAVHILGKNSPTLSRPDDQPSNKTTDTDLFIQLQKMCNVTLGFGIDENTPCN</sequence>
<dbReference type="InterPro" id="IPR054722">
    <property type="entry name" value="PolX-like_BBD"/>
</dbReference>
<dbReference type="InterPro" id="IPR039537">
    <property type="entry name" value="Retrotran_Ty1/copia-like"/>
</dbReference>
<dbReference type="InterPro" id="IPR012337">
    <property type="entry name" value="RNaseH-like_sf"/>
</dbReference>
<evidence type="ECO:0000256" key="3">
    <source>
        <dbReference type="ARBA" id="ARBA00022750"/>
    </source>
</evidence>
<dbReference type="Pfam" id="PF14223">
    <property type="entry name" value="Retrotran_gag_2"/>
    <property type="match status" value="1"/>
</dbReference>
<evidence type="ECO:0000256" key="2">
    <source>
        <dbReference type="ARBA" id="ARBA00022723"/>
    </source>
</evidence>
<feature type="compositionally biased region" description="Basic residues" evidence="5">
    <location>
        <begin position="234"/>
        <end position="247"/>
    </location>
</feature>
<dbReference type="InterPro" id="IPR013103">
    <property type="entry name" value="RVT_2"/>
</dbReference>
<evidence type="ECO:0000259" key="6">
    <source>
        <dbReference type="PROSITE" id="PS50994"/>
    </source>
</evidence>
<dbReference type="SUPFAM" id="SSF56672">
    <property type="entry name" value="DNA/RNA polymerases"/>
    <property type="match status" value="1"/>
</dbReference>